<evidence type="ECO:0000256" key="4">
    <source>
        <dbReference type="ARBA" id="ARBA00022679"/>
    </source>
</evidence>
<dbReference type="Gene3D" id="1.10.287.130">
    <property type="match status" value="1"/>
</dbReference>
<dbReference type="Proteomes" id="UP000176631">
    <property type="component" value="Unassembled WGS sequence"/>
</dbReference>
<dbReference type="SUPFAM" id="SSF55874">
    <property type="entry name" value="ATPase domain of HSP90 chaperone/DNA topoisomerase II/histidine kinase"/>
    <property type="match status" value="1"/>
</dbReference>
<dbReference type="Gene3D" id="3.30.565.10">
    <property type="entry name" value="Histidine kinase-like ATPase, C-terminal domain"/>
    <property type="match status" value="1"/>
</dbReference>
<accession>A0A1G1WAV9</accession>
<keyword evidence="8" id="KW-0812">Transmembrane</keyword>
<evidence type="ECO:0000256" key="2">
    <source>
        <dbReference type="ARBA" id="ARBA00012438"/>
    </source>
</evidence>
<comment type="caution">
    <text evidence="10">The sequence shown here is derived from an EMBL/GenBank/DDBJ whole genome shotgun (WGS) entry which is preliminary data.</text>
</comment>
<dbReference type="EC" id="2.7.13.3" evidence="2"/>
<keyword evidence="8" id="KW-1133">Transmembrane helix</keyword>
<dbReference type="GO" id="GO:0000155">
    <property type="term" value="F:phosphorelay sensor kinase activity"/>
    <property type="evidence" value="ECO:0007669"/>
    <property type="project" value="InterPro"/>
</dbReference>
<dbReference type="FunFam" id="1.10.287.130:FF:000001">
    <property type="entry name" value="Two-component sensor histidine kinase"/>
    <property type="match status" value="1"/>
</dbReference>
<keyword evidence="3" id="KW-0597">Phosphoprotein</keyword>
<dbReference type="PROSITE" id="PS50109">
    <property type="entry name" value="HIS_KIN"/>
    <property type="match status" value="1"/>
</dbReference>
<dbReference type="Pfam" id="PF00512">
    <property type="entry name" value="HisKA"/>
    <property type="match status" value="1"/>
</dbReference>
<dbReference type="InterPro" id="IPR003594">
    <property type="entry name" value="HATPase_dom"/>
</dbReference>
<dbReference type="SUPFAM" id="SSF47384">
    <property type="entry name" value="Homodimeric domain of signal transducing histidine kinase"/>
    <property type="match status" value="1"/>
</dbReference>
<reference evidence="10 11" key="1">
    <citation type="journal article" date="2016" name="Nat. Commun.">
        <title>Thousands of microbial genomes shed light on interconnected biogeochemical processes in an aquifer system.</title>
        <authorList>
            <person name="Anantharaman K."/>
            <person name="Brown C.T."/>
            <person name="Hug L.A."/>
            <person name="Sharon I."/>
            <person name="Castelle C.J."/>
            <person name="Probst A.J."/>
            <person name="Thomas B.C."/>
            <person name="Singh A."/>
            <person name="Wilkins M.J."/>
            <person name="Karaoz U."/>
            <person name="Brodie E.L."/>
            <person name="Williams K.H."/>
            <person name="Hubbard S.S."/>
            <person name="Banfield J.F."/>
        </authorList>
    </citation>
    <scope>NUCLEOTIDE SEQUENCE [LARGE SCALE GENOMIC DNA]</scope>
</reference>
<dbReference type="InterPro" id="IPR005467">
    <property type="entry name" value="His_kinase_dom"/>
</dbReference>
<dbReference type="InterPro" id="IPR003661">
    <property type="entry name" value="HisK_dim/P_dom"/>
</dbReference>
<dbReference type="InterPro" id="IPR036890">
    <property type="entry name" value="HATPase_C_sf"/>
</dbReference>
<feature type="transmembrane region" description="Helical" evidence="8">
    <location>
        <begin position="74"/>
        <end position="97"/>
    </location>
</feature>
<evidence type="ECO:0000256" key="1">
    <source>
        <dbReference type="ARBA" id="ARBA00000085"/>
    </source>
</evidence>
<evidence type="ECO:0000313" key="11">
    <source>
        <dbReference type="Proteomes" id="UP000176631"/>
    </source>
</evidence>
<evidence type="ECO:0000256" key="7">
    <source>
        <dbReference type="ARBA" id="ARBA00023136"/>
    </source>
</evidence>
<dbReference type="CDD" id="cd00075">
    <property type="entry name" value="HATPase"/>
    <property type="match status" value="1"/>
</dbReference>
<evidence type="ECO:0000313" key="10">
    <source>
        <dbReference type="EMBL" id="OGY24457.1"/>
    </source>
</evidence>
<evidence type="ECO:0000256" key="5">
    <source>
        <dbReference type="ARBA" id="ARBA00022777"/>
    </source>
</evidence>
<gene>
    <name evidence="10" type="ORF">A2172_04905</name>
</gene>
<sequence length="331" mass="36697">MFHSARIKLTLWYLLIIMAISVLFSLIIYRVQSNEPERVLLRQRTLIERGGFLRPGFGPPELEPEILEEARRRLMLNLILINLGVLIISGGAAYFLAGRTLEPIEEALEDQKRFVADASHELRTPLTTMKTGLEVNLRGKALGQEAKKILESNLEEVDKLGYLSDKLLHLSRYEQKEGLSFTSISLKEALEEAIEKHTALAKSKKIEIVRNLEEVTIQGDFAALAEAFGTMLDNAVKYSPKESKVNVDLQSKDGKAAVIIQDFGVGIKASEIPHIFARFYRADTSRTKEKIAGFGLGLSIAKAAIEKHHGKIEVVSTPGASSTFTVTLPTA</sequence>
<dbReference type="GO" id="GO:0016036">
    <property type="term" value="P:cellular response to phosphate starvation"/>
    <property type="evidence" value="ECO:0007669"/>
    <property type="project" value="TreeGrafter"/>
</dbReference>
<dbReference type="PANTHER" id="PTHR45453">
    <property type="entry name" value="PHOSPHATE REGULON SENSOR PROTEIN PHOR"/>
    <property type="match status" value="1"/>
</dbReference>
<dbReference type="InterPro" id="IPR050351">
    <property type="entry name" value="BphY/WalK/GraS-like"/>
</dbReference>
<dbReference type="AlphaFoldDB" id="A0A1G1WAV9"/>
<evidence type="ECO:0000256" key="8">
    <source>
        <dbReference type="SAM" id="Phobius"/>
    </source>
</evidence>
<evidence type="ECO:0000256" key="6">
    <source>
        <dbReference type="ARBA" id="ARBA00023012"/>
    </source>
</evidence>
<name>A0A1G1WAV9_9BACT</name>
<keyword evidence="6" id="KW-0902">Two-component regulatory system</keyword>
<comment type="catalytic activity">
    <reaction evidence="1">
        <text>ATP + protein L-histidine = ADP + protein N-phospho-L-histidine.</text>
        <dbReference type="EC" id="2.7.13.3"/>
    </reaction>
</comment>
<dbReference type="FunFam" id="3.30.565.10:FF:000006">
    <property type="entry name" value="Sensor histidine kinase WalK"/>
    <property type="match status" value="1"/>
</dbReference>
<dbReference type="InterPro" id="IPR036097">
    <property type="entry name" value="HisK_dim/P_sf"/>
</dbReference>
<dbReference type="EMBL" id="MHCP01000008">
    <property type="protein sequence ID" value="OGY24457.1"/>
    <property type="molecule type" value="Genomic_DNA"/>
</dbReference>
<dbReference type="InterPro" id="IPR004358">
    <property type="entry name" value="Sig_transdc_His_kin-like_C"/>
</dbReference>
<evidence type="ECO:0000259" key="9">
    <source>
        <dbReference type="PROSITE" id="PS50109"/>
    </source>
</evidence>
<dbReference type="CDD" id="cd00082">
    <property type="entry name" value="HisKA"/>
    <property type="match status" value="1"/>
</dbReference>
<dbReference type="SMART" id="SM00387">
    <property type="entry name" value="HATPase_c"/>
    <property type="match status" value="1"/>
</dbReference>
<keyword evidence="5" id="KW-0418">Kinase</keyword>
<keyword evidence="7 8" id="KW-0472">Membrane</keyword>
<dbReference type="PANTHER" id="PTHR45453:SF1">
    <property type="entry name" value="PHOSPHATE REGULON SENSOR PROTEIN PHOR"/>
    <property type="match status" value="1"/>
</dbReference>
<evidence type="ECO:0000256" key="3">
    <source>
        <dbReference type="ARBA" id="ARBA00022553"/>
    </source>
</evidence>
<dbReference type="GO" id="GO:0005886">
    <property type="term" value="C:plasma membrane"/>
    <property type="evidence" value="ECO:0007669"/>
    <property type="project" value="TreeGrafter"/>
</dbReference>
<keyword evidence="4" id="KW-0808">Transferase</keyword>
<proteinExistence type="predicted"/>
<feature type="transmembrane region" description="Helical" evidence="8">
    <location>
        <begin position="12"/>
        <end position="31"/>
    </location>
</feature>
<dbReference type="Pfam" id="PF02518">
    <property type="entry name" value="HATPase_c"/>
    <property type="match status" value="1"/>
</dbReference>
<organism evidence="10 11">
    <name type="scientific">Candidatus Woykebacteria bacterium RBG_13_40_15</name>
    <dbReference type="NCBI Taxonomy" id="1802593"/>
    <lineage>
        <taxon>Bacteria</taxon>
        <taxon>Candidatus Woykeibacteriota</taxon>
    </lineage>
</organism>
<dbReference type="STRING" id="1802593.A2172_04905"/>
<dbReference type="PRINTS" id="PR00344">
    <property type="entry name" value="BCTRLSENSOR"/>
</dbReference>
<dbReference type="SMART" id="SM00388">
    <property type="entry name" value="HisKA"/>
    <property type="match status" value="1"/>
</dbReference>
<dbReference type="GO" id="GO:0004721">
    <property type="term" value="F:phosphoprotein phosphatase activity"/>
    <property type="evidence" value="ECO:0007669"/>
    <property type="project" value="TreeGrafter"/>
</dbReference>
<protein>
    <recommendedName>
        <fullName evidence="2">histidine kinase</fullName>
        <ecNumber evidence="2">2.7.13.3</ecNumber>
    </recommendedName>
</protein>
<feature type="domain" description="Histidine kinase" evidence="9">
    <location>
        <begin position="117"/>
        <end position="331"/>
    </location>
</feature>